<feature type="domain" description="Rhodopsin" evidence="8">
    <location>
        <begin position="25"/>
        <end position="262"/>
    </location>
</feature>
<evidence type="ECO:0000313" key="9">
    <source>
        <dbReference type="EMBL" id="KAH7367927.1"/>
    </source>
</evidence>
<dbReference type="OrthoDB" id="5421689at2759"/>
<comment type="similarity">
    <text evidence="5">Belongs to the SAT4 family.</text>
</comment>
<evidence type="ECO:0000256" key="2">
    <source>
        <dbReference type="ARBA" id="ARBA00022692"/>
    </source>
</evidence>
<dbReference type="PANTHER" id="PTHR33048">
    <property type="entry name" value="PTH11-LIKE INTEGRAL MEMBRANE PROTEIN (AFU_ORTHOLOGUE AFUA_5G11245)"/>
    <property type="match status" value="1"/>
</dbReference>
<feature type="transmembrane region" description="Helical" evidence="7">
    <location>
        <begin position="84"/>
        <end position="105"/>
    </location>
</feature>
<keyword evidence="10" id="KW-1185">Reference proteome</keyword>
<dbReference type="AlphaFoldDB" id="A0A8K0TRG2"/>
<dbReference type="GO" id="GO:0016020">
    <property type="term" value="C:membrane"/>
    <property type="evidence" value="ECO:0007669"/>
    <property type="project" value="UniProtKB-SubCell"/>
</dbReference>
<evidence type="ECO:0000256" key="4">
    <source>
        <dbReference type="ARBA" id="ARBA00023136"/>
    </source>
</evidence>
<comment type="subcellular location">
    <subcellularLocation>
        <location evidence="1">Membrane</location>
        <topology evidence="1">Multi-pass membrane protein</topology>
    </subcellularLocation>
</comment>
<evidence type="ECO:0000256" key="5">
    <source>
        <dbReference type="ARBA" id="ARBA00038359"/>
    </source>
</evidence>
<proteinExistence type="inferred from homology"/>
<dbReference type="Pfam" id="PF20684">
    <property type="entry name" value="Fung_rhodopsin"/>
    <property type="match status" value="1"/>
</dbReference>
<sequence>MTPSGTSLIITAAVMMFLTGAWTIMRIVARKMRKLPFAIEDYLYFAGFAIFWSTALGFIIAVIVGAGNDMNRLGPEHLAHYAKIALAVQVLYGFALGFIKLSIICMLRRIFRTSGRLFLSATWAAIGLCVLWALYTAVLPFSICSPVESAWGAAAPVRCGRMIEAYAAVAILDIITELVIVALPMKMVHQLQLKPAHKIGLYGIFGAGFVTLVFSCLRLYYVYAIDFNNITKSFAEASIASAIQGGIAVMVASSPTLRPVFDRTLLKWLGVSIRSTGRGNTSDTMAGTGPVSRGHRLGGAGLSNLNTTGFKQMAGSEEHLAWEMRSMGKDGAHQKTSIRAARTSDDSEDMRTTGDGRILVVQETVVESRQGV</sequence>
<dbReference type="EMBL" id="JAGPXD010000002">
    <property type="protein sequence ID" value="KAH7367927.1"/>
    <property type="molecule type" value="Genomic_DNA"/>
</dbReference>
<keyword evidence="2 7" id="KW-0812">Transmembrane</keyword>
<keyword evidence="4 7" id="KW-0472">Membrane</keyword>
<evidence type="ECO:0000256" key="6">
    <source>
        <dbReference type="SAM" id="MobiDB-lite"/>
    </source>
</evidence>
<name>A0A8K0TRG2_9PEZI</name>
<evidence type="ECO:0000256" key="1">
    <source>
        <dbReference type="ARBA" id="ARBA00004141"/>
    </source>
</evidence>
<feature type="transmembrane region" description="Helical" evidence="7">
    <location>
        <begin position="117"/>
        <end position="143"/>
    </location>
</feature>
<feature type="compositionally biased region" description="Basic and acidic residues" evidence="6">
    <location>
        <begin position="342"/>
        <end position="352"/>
    </location>
</feature>
<dbReference type="Proteomes" id="UP000813385">
    <property type="component" value="Unassembled WGS sequence"/>
</dbReference>
<evidence type="ECO:0000256" key="7">
    <source>
        <dbReference type="SAM" id="Phobius"/>
    </source>
</evidence>
<protein>
    <recommendedName>
        <fullName evidence="8">Rhodopsin domain-containing protein</fullName>
    </recommendedName>
</protein>
<dbReference type="InterPro" id="IPR049326">
    <property type="entry name" value="Rhodopsin_dom_fungi"/>
</dbReference>
<gene>
    <name evidence="9" type="ORF">B0T11DRAFT_326155</name>
</gene>
<dbReference type="PANTHER" id="PTHR33048:SF47">
    <property type="entry name" value="INTEGRAL MEMBRANE PROTEIN-RELATED"/>
    <property type="match status" value="1"/>
</dbReference>
<evidence type="ECO:0000313" key="10">
    <source>
        <dbReference type="Proteomes" id="UP000813385"/>
    </source>
</evidence>
<evidence type="ECO:0000259" key="8">
    <source>
        <dbReference type="Pfam" id="PF20684"/>
    </source>
</evidence>
<feature type="transmembrane region" description="Helical" evidence="7">
    <location>
        <begin position="163"/>
        <end position="187"/>
    </location>
</feature>
<reference evidence="9" key="1">
    <citation type="journal article" date="2021" name="Nat. Commun.">
        <title>Genetic determinants of endophytism in the Arabidopsis root mycobiome.</title>
        <authorList>
            <person name="Mesny F."/>
            <person name="Miyauchi S."/>
            <person name="Thiergart T."/>
            <person name="Pickel B."/>
            <person name="Atanasova L."/>
            <person name="Karlsson M."/>
            <person name="Huettel B."/>
            <person name="Barry K.W."/>
            <person name="Haridas S."/>
            <person name="Chen C."/>
            <person name="Bauer D."/>
            <person name="Andreopoulos W."/>
            <person name="Pangilinan J."/>
            <person name="LaButti K."/>
            <person name="Riley R."/>
            <person name="Lipzen A."/>
            <person name="Clum A."/>
            <person name="Drula E."/>
            <person name="Henrissat B."/>
            <person name="Kohler A."/>
            <person name="Grigoriev I.V."/>
            <person name="Martin F.M."/>
            <person name="Hacquard S."/>
        </authorList>
    </citation>
    <scope>NUCLEOTIDE SEQUENCE</scope>
    <source>
        <strain evidence="9">MPI-CAGE-AT-0016</strain>
    </source>
</reference>
<feature type="transmembrane region" description="Helical" evidence="7">
    <location>
        <begin position="6"/>
        <end position="29"/>
    </location>
</feature>
<feature type="region of interest" description="Disordered" evidence="6">
    <location>
        <begin position="328"/>
        <end position="352"/>
    </location>
</feature>
<organism evidence="9 10">
    <name type="scientific">Plectosphaerella cucumerina</name>
    <dbReference type="NCBI Taxonomy" id="40658"/>
    <lineage>
        <taxon>Eukaryota</taxon>
        <taxon>Fungi</taxon>
        <taxon>Dikarya</taxon>
        <taxon>Ascomycota</taxon>
        <taxon>Pezizomycotina</taxon>
        <taxon>Sordariomycetes</taxon>
        <taxon>Hypocreomycetidae</taxon>
        <taxon>Glomerellales</taxon>
        <taxon>Plectosphaerellaceae</taxon>
        <taxon>Plectosphaerella</taxon>
    </lineage>
</organism>
<accession>A0A8K0TRG2</accession>
<dbReference type="InterPro" id="IPR052337">
    <property type="entry name" value="SAT4-like"/>
</dbReference>
<feature type="transmembrane region" description="Helical" evidence="7">
    <location>
        <begin position="41"/>
        <end position="64"/>
    </location>
</feature>
<keyword evidence="3 7" id="KW-1133">Transmembrane helix</keyword>
<feature type="transmembrane region" description="Helical" evidence="7">
    <location>
        <begin position="199"/>
        <end position="223"/>
    </location>
</feature>
<evidence type="ECO:0000256" key="3">
    <source>
        <dbReference type="ARBA" id="ARBA00022989"/>
    </source>
</evidence>
<comment type="caution">
    <text evidence="9">The sequence shown here is derived from an EMBL/GenBank/DDBJ whole genome shotgun (WGS) entry which is preliminary data.</text>
</comment>